<accession>A0A8S3R1B4</accession>
<comment type="caution">
    <text evidence="2">The sequence shown here is derived from an EMBL/GenBank/DDBJ whole genome shotgun (WGS) entry which is preliminary data.</text>
</comment>
<dbReference type="Proteomes" id="UP000683360">
    <property type="component" value="Unassembled WGS sequence"/>
</dbReference>
<proteinExistence type="predicted"/>
<name>A0A8S3R1B4_MYTED</name>
<dbReference type="OrthoDB" id="6122649at2759"/>
<evidence type="ECO:0000313" key="3">
    <source>
        <dbReference type="Proteomes" id="UP000683360"/>
    </source>
</evidence>
<feature type="compositionally biased region" description="Basic and acidic residues" evidence="1">
    <location>
        <begin position="144"/>
        <end position="155"/>
    </location>
</feature>
<organism evidence="2 3">
    <name type="scientific">Mytilus edulis</name>
    <name type="common">Blue mussel</name>
    <dbReference type="NCBI Taxonomy" id="6550"/>
    <lineage>
        <taxon>Eukaryota</taxon>
        <taxon>Metazoa</taxon>
        <taxon>Spiralia</taxon>
        <taxon>Lophotrochozoa</taxon>
        <taxon>Mollusca</taxon>
        <taxon>Bivalvia</taxon>
        <taxon>Autobranchia</taxon>
        <taxon>Pteriomorphia</taxon>
        <taxon>Mytilida</taxon>
        <taxon>Mytiloidea</taxon>
        <taxon>Mytilidae</taxon>
        <taxon>Mytilinae</taxon>
        <taxon>Mytilus</taxon>
    </lineage>
</organism>
<reference evidence="2" key="1">
    <citation type="submission" date="2021-03" db="EMBL/GenBank/DDBJ databases">
        <authorList>
            <person name="Bekaert M."/>
        </authorList>
    </citation>
    <scope>NUCLEOTIDE SEQUENCE</scope>
</reference>
<dbReference type="EMBL" id="CAJPWZ010000870">
    <property type="protein sequence ID" value="CAG2201894.1"/>
    <property type="molecule type" value="Genomic_DNA"/>
</dbReference>
<gene>
    <name evidence="2" type="ORF">MEDL_16498</name>
</gene>
<keyword evidence="3" id="KW-1185">Reference proteome</keyword>
<evidence type="ECO:0000313" key="2">
    <source>
        <dbReference type="EMBL" id="CAG2201894.1"/>
    </source>
</evidence>
<protein>
    <submittedName>
        <fullName evidence="2">Uncharacterized protein</fullName>
    </submittedName>
</protein>
<feature type="region of interest" description="Disordered" evidence="1">
    <location>
        <begin position="1"/>
        <end position="31"/>
    </location>
</feature>
<dbReference type="AlphaFoldDB" id="A0A8S3R1B4"/>
<evidence type="ECO:0000256" key="1">
    <source>
        <dbReference type="SAM" id="MobiDB-lite"/>
    </source>
</evidence>
<feature type="region of interest" description="Disordered" evidence="1">
    <location>
        <begin position="144"/>
        <end position="169"/>
    </location>
</feature>
<sequence length="506" mass="58453">MAEHAEESLLLQDDSLPDKSSDGANRSSSDRDLHDTFSLFKLYMDGKMDSLESKLVREQDAMSKKIKEEVSIKFKHEGNRIQFKFNNEVSIRVVLDLLDKVKGHNQQIRISDFSPAGWSTVREYESNGIASDSKDEKKIRQAESRAMRTVKDNTKGRPAPYSNKPRLPPAETYANPTYNQQFQRQPFRNSVARRVTDILRNKDRVLKHLEPSERTISWEMYHQNRSHSWKNTGSDATYEGNKMPVCRSIYYRVEGEDVDITCKINNTNGLVGVKNYFIDFHLFSRFEWDLGKNLTDYSLKLLTKVKVKNTVEMVLRITDLTAGYLNHEIILWGIFKTSSKQTFRVKFGSFFINKQKEIFNYIHVPQGHIVSLNAMPFYSFSETDDHFVFHNISSIVDEHISGDTNAVCSDIFKGCGPMIHVLYNMSKVVRINKNPLPTEMKLNSYSVATKPNETGIQIAKSYTCVCENGYGQHTYSIFRNLYNTSSKSEYISEIKLPYKFFILPRD</sequence>